<protein>
    <recommendedName>
        <fullName evidence="4">dTTP/UTP pyrophosphatase</fullName>
        <shortName evidence="4">dTTPase/UTPase</shortName>
        <ecNumber evidence="4">3.6.1.9</ecNumber>
    </recommendedName>
    <alternativeName>
        <fullName evidence="4">Nucleoside triphosphate pyrophosphatase</fullName>
    </alternativeName>
    <alternativeName>
        <fullName evidence="4">Nucleotide pyrophosphatase</fullName>
        <shortName evidence="4">Nucleotide PPase</shortName>
    </alternativeName>
</protein>
<name>A0ABQ6A1J6_9GAMM</name>
<dbReference type="HAMAP" id="MF_00528">
    <property type="entry name" value="Maf"/>
    <property type="match status" value="1"/>
</dbReference>
<dbReference type="Pfam" id="PF02545">
    <property type="entry name" value="Maf"/>
    <property type="match status" value="1"/>
</dbReference>
<comment type="subcellular location">
    <subcellularLocation>
        <location evidence="4">Cytoplasm</location>
    </subcellularLocation>
</comment>
<keyword evidence="4" id="KW-0963">Cytoplasm</keyword>
<dbReference type="PANTHER" id="PTHR43213">
    <property type="entry name" value="BIFUNCTIONAL DTTP/UTP PYROPHOSPHATASE/METHYLTRANSFERASE PROTEIN-RELATED"/>
    <property type="match status" value="1"/>
</dbReference>
<evidence type="ECO:0000313" key="6">
    <source>
        <dbReference type="Proteomes" id="UP001156682"/>
    </source>
</evidence>
<proteinExistence type="inferred from homology"/>
<evidence type="ECO:0000256" key="3">
    <source>
        <dbReference type="ARBA" id="ARBA00023080"/>
    </source>
</evidence>
<evidence type="ECO:0000256" key="2">
    <source>
        <dbReference type="ARBA" id="ARBA00022801"/>
    </source>
</evidence>
<evidence type="ECO:0000256" key="4">
    <source>
        <dbReference type="HAMAP-Rule" id="MF_00528"/>
    </source>
</evidence>
<dbReference type="Proteomes" id="UP001156682">
    <property type="component" value="Unassembled WGS sequence"/>
</dbReference>
<feature type="active site" description="Proton acceptor" evidence="4">
    <location>
        <position position="80"/>
    </location>
</feature>
<comment type="cofactor">
    <cofactor evidence="1 4">
        <name>a divalent metal cation</name>
        <dbReference type="ChEBI" id="CHEBI:60240"/>
    </cofactor>
</comment>
<dbReference type="EMBL" id="BSOR01000078">
    <property type="protein sequence ID" value="GLR65172.1"/>
    <property type="molecule type" value="Genomic_DNA"/>
</dbReference>
<comment type="similarity">
    <text evidence="4">Belongs to the Maf family. YhdE subfamily.</text>
</comment>
<evidence type="ECO:0000256" key="1">
    <source>
        <dbReference type="ARBA" id="ARBA00001968"/>
    </source>
</evidence>
<keyword evidence="6" id="KW-1185">Reference proteome</keyword>
<keyword evidence="2 4" id="KW-0378">Hydrolase</keyword>
<comment type="caution">
    <text evidence="4">Lacks conserved residue(s) required for the propagation of feature annotation.</text>
</comment>
<dbReference type="InterPro" id="IPR003697">
    <property type="entry name" value="Maf-like"/>
</dbReference>
<dbReference type="RefSeq" id="WP_245597839.1">
    <property type="nucleotide sequence ID" value="NZ_BSOR01000078.1"/>
</dbReference>
<feature type="site" description="Important for substrate specificity" evidence="4">
    <location>
        <position position="17"/>
    </location>
</feature>
<comment type="catalytic activity">
    <reaction evidence="4">
        <text>dTTP + H2O = dTMP + diphosphate + H(+)</text>
        <dbReference type="Rhea" id="RHEA:28534"/>
        <dbReference type="ChEBI" id="CHEBI:15377"/>
        <dbReference type="ChEBI" id="CHEBI:15378"/>
        <dbReference type="ChEBI" id="CHEBI:33019"/>
        <dbReference type="ChEBI" id="CHEBI:37568"/>
        <dbReference type="ChEBI" id="CHEBI:63528"/>
        <dbReference type="EC" id="3.6.1.9"/>
    </reaction>
</comment>
<dbReference type="CDD" id="cd00555">
    <property type="entry name" value="Maf"/>
    <property type="match status" value="1"/>
</dbReference>
<comment type="caution">
    <text evidence="5">The sequence shown here is derived from an EMBL/GenBank/DDBJ whole genome shotgun (WGS) entry which is preliminary data.</text>
</comment>
<dbReference type="PIRSF" id="PIRSF006305">
    <property type="entry name" value="Maf"/>
    <property type="match status" value="1"/>
</dbReference>
<gene>
    <name evidence="5" type="ORF">GCM10007878_26110</name>
</gene>
<dbReference type="SUPFAM" id="SSF52972">
    <property type="entry name" value="ITPase-like"/>
    <property type="match status" value="1"/>
</dbReference>
<dbReference type="PANTHER" id="PTHR43213:SF5">
    <property type="entry name" value="BIFUNCTIONAL DTTP_UTP PYROPHOSPHATASE_METHYLTRANSFERASE PROTEIN-RELATED"/>
    <property type="match status" value="1"/>
</dbReference>
<feature type="site" description="Important for substrate specificity" evidence="4">
    <location>
        <position position="163"/>
    </location>
</feature>
<comment type="catalytic activity">
    <reaction evidence="4">
        <text>UTP + H2O = UMP + diphosphate + H(+)</text>
        <dbReference type="Rhea" id="RHEA:29395"/>
        <dbReference type="ChEBI" id="CHEBI:15377"/>
        <dbReference type="ChEBI" id="CHEBI:15378"/>
        <dbReference type="ChEBI" id="CHEBI:33019"/>
        <dbReference type="ChEBI" id="CHEBI:46398"/>
        <dbReference type="ChEBI" id="CHEBI:57865"/>
        <dbReference type="EC" id="3.6.1.9"/>
    </reaction>
</comment>
<dbReference type="NCBIfam" id="TIGR00172">
    <property type="entry name" value="maf"/>
    <property type="match status" value="1"/>
</dbReference>
<sequence length="200" mass="21308">MSKKIPAGLVLASASPRRRELLLQLMPGIKLHILPADLDESLITSETGTARVLRLAEAKAAAVKTSLPKEFANYPILAADTEVVLKGVPLGKPESFDHAVALLEQLSGCSHQVITAVHLQEDKQAQQAVITTEVSFKSLTKDEIVAYVATGEPMDKAGGYGIQGLGAAFVTSIQGSYSNVVGLPLETVYLQLRQLGYTVI</sequence>
<comment type="function">
    <text evidence="4">Nucleoside triphosphate pyrophosphatase that hydrolyzes dTTP and UTP. May have a dual role in cell division arrest and in preventing the incorporation of modified nucleotides into cellular nucleic acids.</text>
</comment>
<dbReference type="InterPro" id="IPR029001">
    <property type="entry name" value="ITPase-like_fam"/>
</dbReference>
<accession>A0ABQ6A1J6</accession>
<feature type="site" description="Important for substrate specificity" evidence="4">
    <location>
        <position position="81"/>
    </location>
</feature>
<dbReference type="EC" id="3.6.1.9" evidence="4"/>
<dbReference type="Gene3D" id="3.90.950.10">
    <property type="match status" value="1"/>
</dbReference>
<organism evidence="5 6">
    <name type="scientific">Marinospirillum insulare</name>
    <dbReference type="NCBI Taxonomy" id="217169"/>
    <lineage>
        <taxon>Bacteria</taxon>
        <taxon>Pseudomonadati</taxon>
        <taxon>Pseudomonadota</taxon>
        <taxon>Gammaproteobacteria</taxon>
        <taxon>Oceanospirillales</taxon>
        <taxon>Oceanospirillaceae</taxon>
        <taxon>Marinospirillum</taxon>
    </lineage>
</organism>
<keyword evidence="3 4" id="KW-0546">Nucleotide metabolism</keyword>
<reference evidence="6" key="1">
    <citation type="journal article" date="2019" name="Int. J. Syst. Evol. Microbiol.">
        <title>The Global Catalogue of Microorganisms (GCM) 10K type strain sequencing project: providing services to taxonomists for standard genome sequencing and annotation.</title>
        <authorList>
            <consortium name="The Broad Institute Genomics Platform"/>
            <consortium name="The Broad Institute Genome Sequencing Center for Infectious Disease"/>
            <person name="Wu L."/>
            <person name="Ma J."/>
        </authorList>
    </citation>
    <scope>NUCLEOTIDE SEQUENCE [LARGE SCALE GENOMIC DNA]</scope>
    <source>
        <strain evidence="6">NBRC 100033</strain>
    </source>
</reference>
<evidence type="ECO:0000313" key="5">
    <source>
        <dbReference type="EMBL" id="GLR65172.1"/>
    </source>
</evidence>